<accession>A0ABV0P0S8</accession>
<evidence type="ECO:0000313" key="1">
    <source>
        <dbReference type="EMBL" id="MEQ2177235.1"/>
    </source>
</evidence>
<keyword evidence="2" id="KW-1185">Reference proteome</keyword>
<dbReference type="EMBL" id="JAHRIO010060021">
    <property type="protein sequence ID" value="MEQ2177235.1"/>
    <property type="molecule type" value="Genomic_DNA"/>
</dbReference>
<proteinExistence type="predicted"/>
<sequence>MMMVWMPIKGPWTPIGSLVQAGGRAELPLGGQSIRLAVRDPEVILVREERGIPVRERRVCHQQRLISASLS</sequence>
<reference evidence="1 2" key="1">
    <citation type="submission" date="2021-06" db="EMBL/GenBank/DDBJ databases">
        <authorList>
            <person name="Palmer J.M."/>
        </authorList>
    </citation>
    <scope>NUCLEOTIDE SEQUENCE [LARGE SCALE GENOMIC DNA]</scope>
    <source>
        <strain evidence="1 2">GA_2019</strain>
        <tissue evidence="1">Muscle</tissue>
    </source>
</reference>
<organism evidence="1 2">
    <name type="scientific">Goodea atripinnis</name>
    <dbReference type="NCBI Taxonomy" id="208336"/>
    <lineage>
        <taxon>Eukaryota</taxon>
        <taxon>Metazoa</taxon>
        <taxon>Chordata</taxon>
        <taxon>Craniata</taxon>
        <taxon>Vertebrata</taxon>
        <taxon>Euteleostomi</taxon>
        <taxon>Actinopterygii</taxon>
        <taxon>Neopterygii</taxon>
        <taxon>Teleostei</taxon>
        <taxon>Neoteleostei</taxon>
        <taxon>Acanthomorphata</taxon>
        <taxon>Ovalentaria</taxon>
        <taxon>Atherinomorphae</taxon>
        <taxon>Cyprinodontiformes</taxon>
        <taxon>Goodeidae</taxon>
        <taxon>Goodea</taxon>
    </lineage>
</organism>
<gene>
    <name evidence="1" type="ORF">GOODEAATRI_001613</name>
</gene>
<name>A0ABV0P0S8_9TELE</name>
<protein>
    <submittedName>
        <fullName evidence="1">Uncharacterized protein</fullName>
    </submittedName>
</protein>
<evidence type="ECO:0000313" key="2">
    <source>
        <dbReference type="Proteomes" id="UP001476798"/>
    </source>
</evidence>
<dbReference type="Proteomes" id="UP001476798">
    <property type="component" value="Unassembled WGS sequence"/>
</dbReference>
<comment type="caution">
    <text evidence="1">The sequence shown here is derived from an EMBL/GenBank/DDBJ whole genome shotgun (WGS) entry which is preliminary data.</text>
</comment>